<dbReference type="EMBL" id="ACEO02000004">
    <property type="protein sequence ID" value="EFC52375.1"/>
    <property type="molecule type" value="Genomic_DNA"/>
</dbReference>
<dbReference type="Gene3D" id="3.40.30.10">
    <property type="entry name" value="Glutaredoxin"/>
    <property type="match status" value="1"/>
</dbReference>
<dbReference type="Proteomes" id="UP000004621">
    <property type="component" value="Unassembled WGS sequence"/>
</dbReference>
<reference evidence="1 2" key="1">
    <citation type="submission" date="2010-01" db="EMBL/GenBank/DDBJ databases">
        <authorList>
            <person name="Weinstock G."/>
            <person name="Sodergren E."/>
            <person name="Clifton S."/>
            <person name="Fulton L."/>
            <person name="Fulton B."/>
            <person name="Courtney L."/>
            <person name="Fronick C."/>
            <person name="Harrison M."/>
            <person name="Strong C."/>
            <person name="Farmer C."/>
            <person name="Delahaunty K."/>
            <person name="Markovic C."/>
            <person name="Hall O."/>
            <person name="Minx P."/>
            <person name="Tomlinson C."/>
            <person name="Mitreva M."/>
            <person name="Nelson J."/>
            <person name="Hou S."/>
            <person name="Wollam A."/>
            <person name="Pepin K.H."/>
            <person name="Johnson M."/>
            <person name="Bhonagiri V."/>
            <person name="Nash W.E."/>
            <person name="Warren W."/>
            <person name="Chinwalla A."/>
            <person name="Mardis E.R."/>
            <person name="Wilson R.K."/>
        </authorList>
    </citation>
    <scope>NUCLEOTIDE SEQUENCE [LARGE SCALE GENOMIC DNA]</scope>
    <source>
        <strain evidence="1 2">NJ9703</strain>
    </source>
</reference>
<gene>
    <name evidence="1" type="ORF">NEISUBOT_04121</name>
</gene>
<proteinExistence type="predicted"/>
<sequence>MPKPSPEELAAFAKHVAAFIPTTPDELLQLIDSQETAIVFLGKPSCSYCRRFVAKLFTVSLNKQLTIRFTDSSNKAALKTFREQHGIKTVPALLNISQGKIKFVCNSKLSEEEIEAFLSA</sequence>
<dbReference type="InterPro" id="IPR046698">
    <property type="entry name" value="PedC-like"/>
</dbReference>
<comment type="caution">
    <text evidence="1">The sequence shown here is derived from an EMBL/GenBank/DDBJ whole genome shotgun (WGS) entry which is preliminary data.</text>
</comment>
<dbReference type="Pfam" id="PF20207">
    <property type="entry name" value="DUF6568"/>
    <property type="match status" value="1"/>
</dbReference>
<dbReference type="AlphaFoldDB" id="A0A9W5IRK4"/>
<evidence type="ECO:0000313" key="2">
    <source>
        <dbReference type="Proteomes" id="UP000004621"/>
    </source>
</evidence>
<organism evidence="1 2">
    <name type="scientific">Neisseria subflava NJ9703</name>
    <dbReference type="NCBI Taxonomy" id="546268"/>
    <lineage>
        <taxon>Bacteria</taxon>
        <taxon>Pseudomonadati</taxon>
        <taxon>Pseudomonadota</taxon>
        <taxon>Betaproteobacteria</taxon>
        <taxon>Neisseriales</taxon>
        <taxon>Neisseriaceae</taxon>
        <taxon>Neisseria</taxon>
    </lineage>
</organism>
<dbReference type="RefSeq" id="WP_004519773.1">
    <property type="nucleotide sequence ID" value="NZ_ACEO02000004.1"/>
</dbReference>
<dbReference type="InterPro" id="IPR036249">
    <property type="entry name" value="Thioredoxin-like_sf"/>
</dbReference>
<name>A0A9W5IRK4_NEISU</name>
<dbReference type="SUPFAM" id="SSF52833">
    <property type="entry name" value="Thioredoxin-like"/>
    <property type="match status" value="1"/>
</dbReference>
<accession>A0A9W5IRK4</accession>
<protein>
    <submittedName>
        <fullName evidence="1">Bacteriocin transport accessory protein</fullName>
    </submittedName>
</protein>
<evidence type="ECO:0000313" key="1">
    <source>
        <dbReference type="EMBL" id="EFC52375.1"/>
    </source>
</evidence>